<evidence type="ECO:0000256" key="3">
    <source>
        <dbReference type="PROSITE-ProRule" id="PRU00024"/>
    </source>
</evidence>
<accession>A0ABD0W6S1</accession>
<dbReference type="Gene3D" id="2.60.120.920">
    <property type="match status" value="1"/>
</dbReference>
<dbReference type="InterPro" id="IPR043136">
    <property type="entry name" value="B30.2/SPRY_sf"/>
</dbReference>
<dbReference type="SMART" id="SM00589">
    <property type="entry name" value="PRY"/>
    <property type="match status" value="1"/>
</dbReference>
<dbReference type="SUPFAM" id="SSF57845">
    <property type="entry name" value="B-box zinc-binding domain"/>
    <property type="match status" value="1"/>
</dbReference>
<dbReference type="InterPro" id="IPR000315">
    <property type="entry name" value="Znf_B-box"/>
</dbReference>
<dbReference type="PRINTS" id="PR01407">
    <property type="entry name" value="BUTYPHLNCDUF"/>
</dbReference>
<dbReference type="InterPro" id="IPR006574">
    <property type="entry name" value="PRY"/>
</dbReference>
<dbReference type="SUPFAM" id="SSF49899">
    <property type="entry name" value="Concanavalin A-like lectins/glucanases"/>
    <property type="match status" value="1"/>
</dbReference>
<keyword evidence="4" id="KW-0175">Coiled coil</keyword>
<dbReference type="EMBL" id="JAGEUA010000009">
    <property type="protein sequence ID" value="KAL0967007.1"/>
    <property type="molecule type" value="Genomic_DNA"/>
</dbReference>
<gene>
    <name evidence="8" type="ORF">UPYG_G00303330</name>
</gene>
<dbReference type="InterPro" id="IPR013320">
    <property type="entry name" value="ConA-like_dom_sf"/>
</dbReference>
<feature type="compositionally biased region" description="Basic and acidic residues" evidence="5">
    <location>
        <begin position="403"/>
        <end position="419"/>
    </location>
</feature>
<dbReference type="AlphaFoldDB" id="A0ABD0W6S1"/>
<organism evidence="8 9">
    <name type="scientific">Umbra pygmaea</name>
    <name type="common">Eastern mudminnow</name>
    <dbReference type="NCBI Taxonomy" id="75934"/>
    <lineage>
        <taxon>Eukaryota</taxon>
        <taxon>Metazoa</taxon>
        <taxon>Chordata</taxon>
        <taxon>Craniata</taxon>
        <taxon>Vertebrata</taxon>
        <taxon>Euteleostomi</taxon>
        <taxon>Actinopterygii</taxon>
        <taxon>Neopterygii</taxon>
        <taxon>Teleostei</taxon>
        <taxon>Protacanthopterygii</taxon>
        <taxon>Esociformes</taxon>
        <taxon>Umbridae</taxon>
        <taxon>Umbra</taxon>
    </lineage>
</organism>
<comment type="caution">
    <text evidence="8">The sequence shown here is derived from an EMBL/GenBank/DDBJ whole genome shotgun (WGS) entry which is preliminary data.</text>
</comment>
<protein>
    <submittedName>
        <fullName evidence="8">Uncharacterized protein</fullName>
    </submittedName>
</protein>
<dbReference type="CDD" id="cd19800">
    <property type="entry name" value="Bbox2_xNF7-like"/>
    <property type="match status" value="1"/>
</dbReference>
<dbReference type="InterPro" id="IPR050143">
    <property type="entry name" value="TRIM/RBCC"/>
</dbReference>
<sequence>MEFSPPVAIPQSPVWMLPFPVVDLHVLELIHGGREGCFLGRLRSVYGGNPKKPILLCCEQHANFGALSLIHSCCYREVKAQGDGQLASKRSEVLCSLHGEKLKLFCQEDKQPVCVVCRDSRKHKDHDFKPIDEAAQGHKEEVKTVLKFLREKMKVFNKVKQTCDQTAEHIKTQAQHTERLIKEEFEKLHQFLREEEEARIAALREEEEQKSQMMKKKIEELIRPISSLSDTIRATEEELRAEVVSFLQNYKATIERAQVTLPDPQLVSGALVDVAKHLGNLPFRVWEKMQKIVKYTPLILDPNIAHPVYILSDDLTSVRRSRGPQQFPDNPERFDTLPLILGSEGFTSGTHSWDVEVGDSLVWSVGVKGGSAKTKGQIIGLRWGIFHNKDKYIATPIRTRHSPHSETETKEDQSSAGLEQRRAVIL</sequence>
<keyword evidence="1 3" id="KW-0863">Zinc-finger</keyword>
<feature type="domain" description="B box-type" evidence="6">
    <location>
        <begin position="90"/>
        <end position="131"/>
    </location>
</feature>
<evidence type="ECO:0000256" key="5">
    <source>
        <dbReference type="SAM" id="MobiDB-lite"/>
    </source>
</evidence>
<dbReference type="Pfam" id="PF00643">
    <property type="entry name" value="zf-B_box"/>
    <property type="match status" value="1"/>
</dbReference>
<evidence type="ECO:0000259" key="6">
    <source>
        <dbReference type="PROSITE" id="PS50119"/>
    </source>
</evidence>
<keyword evidence="1 3" id="KW-0479">Metal-binding</keyword>
<dbReference type="GO" id="GO:0008270">
    <property type="term" value="F:zinc ion binding"/>
    <property type="evidence" value="ECO:0007669"/>
    <property type="project" value="UniProtKB-KW"/>
</dbReference>
<dbReference type="Gene3D" id="3.30.160.60">
    <property type="entry name" value="Classic Zinc Finger"/>
    <property type="match status" value="1"/>
</dbReference>
<dbReference type="InterPro" id="IPR001870">
    <property type="entry name" value="B30.2/SPRY"/>
</dbReference>
<feature type="region of interest" description="Disordered" evidence="5">
    <location>
        <begin position="397"/>
        <end position="419"/>
    </location>
</feature>
<dbReference type="Pfam" id="PF13765">
    <property type="entry name" value="PRY"/>
    <property type="match status" value="1"/>
</dbReference>
<keyword evidence="9" id="KW-1185">Reference proteome</keyword>
<feature type="coiled-coil region" evidence="4">
    <location>
        <begin position="192"/>
        <end position="220"/>
    </location>
</feature>
<evidence type="ECO:0000313" key="9">
    <source>
        <dbReference type="Proteomes" id="UP001557470"/>
    </source>
</evidence>
<evidence type="ECO:0000259" key="7">
    <source>
        <dbReference type="PROSITE" id="PS50188"/>
    </source>
</evidence>
<proteinExistence type="predicted"/>
<name>A0ABD0W6S1_UMBPY</name>
<evidence type="ECO:0000256" key="4">
    <source>
        <dbReference type="SAM" id="Coils"/>
    </source>
</evidence>
<reference evidence="8 9" key="1">
    <citation type="submission" date="2024-06" db="EMBL/GenBank/DDBJ databases">
        <authorList>
            <person name="Pan Q."/>
            <person name="Wen M."/>
            <person name="Jouanno E."/>
            <person name="Zahm M."/>
            <person name="Klopp C."/>
            <person name="Cabau C."/>
            <person name="Louis A."/>
            <person name="Berthelot C."/>
            <person name="Parey E."/>
            <person name="Roest Crollius H."/>
            <person name="Montfort J."/>
            <person name="Robinson-Rechavi M."/>
            <person name="Bouchez O."/>
            <person name="Lampietro C."/>
            <person name="Lopez Roques C."/>
            <person name="Donnadieu C."/>
            <person name="Postlethwait J."/>
            <person name="Bobe J."/>
            <person name="Verreycken H."/>
            <person name="Guiguen Y."/>
        </authorList>
    </citation>
    <scope>NUCLEOTIDE SEQUENCE [LARGE SCALE GENOMIC DNA]</scope>
    <source>
        <strain evidence="8">Up_M1</strain>
        <tissue evidence="8">Testis</tissue>
    </source>
</reference>
<dbReference type="Proteomes" id="UP001557470">
    <property type="component" value="Unassembled WGS sequence"/>
</dbReference>
<evidence type="ECO:0000256" key="1">
    <source>
        <dbReference type="ARBA" id="ARBA00022771"/>
    </source>
</evidence>
<dbReference type="SMART" id="SM00336">
    <property type="entry name" value="BBOX"/>
    <property type="match status" value="1"/>
</dbReference>
<evidence type="ECO:0000256" key="2">
    <source>
        <dbReference type="ARBA" id="ARBA00022833"/>
    </source>
</evidence>
<dbReference type="PROSITE" id="PS50188">
    <property type="entry name" value="B302_SPRY"/>
    <property type="match status" value="1"/>
</dbReference>
<dbReference type="PANTHER" id="PTHR24103">
    <property type="entry name" value="E3 UBIQUITIN-PROTEIN LIGASE TRIM"/>
    <property type="match status" value="1"/>
</dbReference>
<dbReference type="PROSITE" id="PS50119">
    <property type="entry name" value="ZF_BBOX"/>
    <property type="match status" value="1"/>
</dbReference>
<keyword evidence="2" id="KW-0862">Zinc</keyword>
<evidence type="ECO:0000313" key="8">
    <source>
        <dbReference type="EMBL" id="KAL0967007.1"/>
    </source>
</evidence>
<dbReference type="InterPro" id="IPR003879">
    <property type="entry name" value="Butyrophylin_SPRY"/>
</dbReference>
<feature type="domain" description="B30.2/SPRY" evidence="7">
    <location>
        <begin position="278"/>
        <end position="426"/>
    </location>
</feature>